<dbReference type="InterPro" id="IPR008271">
    <property type="entry name" value="Ser/Thr_kinase_AS"/>
</dbReference>
<feature type="compositionally biased region" description="Low complexity" evidence="7">
    <location>
        <begin position="265"/>
        <end position="281"/>
    </location>
</feature>
<accession>A0A640KI84</accession>
<dbReference type="PROSITE" id="PS00108">
    <property type="entry name" value="PROTEIN_KINASE_ST"/>
    <property type="match status" value="1"/>
</dbReference>
<protein>
    <submittedName>
        <fullName evidence="9">Serine/threonine-protein kinase, putative</fullName>
    </submittedName>
</protein>
<feature type="domain" description="Protein kinase" evidence="8">
    <location>
        <begin position="362"/>
        <end position="674"/>
    </location>
</feature>
<keyword evidence="2" id="KW-0808">Transferase</keyword>
<dbReference type="PANTHER" id="PTHR24058:SF28">
    <property type="entry name" value="SERINE_THREONINE-PROTEIN KINASE MINIBRAIN"/>
    <property type="match status" value="1"/>
</dbReference>
<dbReference type="EMBL" id="BLBS01000019">
    <property type="protein sequence ID" value="GET87199.1"/>
    <property type="molecule type" value="Genomic_DNA"/>
</dbReference>
<evidence type="ECO:0000256" key="7">
    <source>
        <dbReference type="SAM" id="MobiDB-lite"/>
    </source>
</evidence>
<evidence type="ECO:0000256" key="4">
    <source>
        <dbReference type="ARBA" id="ARBA00022777"/>
    </source>
</evidence>
<feature type="compositionally biased region" description="Polar residues" evidence="7">
    <location>
        <begin position="102"/>
        <end position="111"/>
    </location>
</feature>
<feature type="region of interest" description="Disordered" evidence="7">
    <location>
        <begin position="699"/>
        <end position="724"/>
    </location>
</feature>
<dbReference type="Gene3D" id="3.30.200.20">
    <property type="entry name" value="Phosphorylase Kinase, domain 1"/>
    <property type="match status" value="1"/>
</dbReference>
<feature type="region of interest" description="Disordered" evidence="7">
    <location>
        <begin position="154"/>
        <end position="303"/>
    </location>
</feature>
<evidence type="ECO:0000256" key="5">
    <source>
        <dbReference type="ARBA" id="ARBA00022840"/>
    </source>
</evidence>
<dbReference type="InterPro" id="IPR017441">
    <property type="entry name" value="Protein_kinase_ATP_BS"/>
</dbReference>
<evidence type="ECO:0000256" key="3">
    <source>
        <dbReference type="ARBA" id="ARBA00022741"/>
    </source>
</evidence>
<dbReference type="Pfam" id="PF00069">
    <property type="entry name" value="Pkinase"/>
    <property type="match status" value="1"/>
</dbReference>
<dbReference type="InterPro" id="IPR050494">
    <property type="entry name" value="Ser_Thr_dual-spec_kinase"/>
</dbReference>
<keyword evidence="4 9" id="KW-0418">Kinase</keyword>
<comment type="caution">
    <text evidence="9">The sequence shown here is derived from an EMBL/GenBank/DDBJ whole genome shotgun (WGS) entry which is preliminary data.</text>
</comment>
<keyword evidence="3 6" id="KW-0547">Nucleotide-binding</keyword>
<dbReference type="VEuPathDB" id="TriTrypDB:LtaPh_1501700"/>
<dbReference type="SUPFAM" id="SSF56112">
    <property type="entry name" value="Protein kinase-like (PK-like)"/>
    <property type="match status" value="1"/>
</dbReference>
<keyword evidence="1" id="KW-0723">Serine/threonine-protein kinase</keyword>
<evidence type="ECO:0000313" key="9">
    <source>
        <dbReference type="EMBL" id="GET87199.1"/>
    </source>
</evidence>
<proteinExistence type="predicted"/>
<sequence length="747" mass="82194">MTDSSKATLSRVSSERVVHHHRGRVPTLERETHAPYEVGEELTQVDSSHRHYLHHGNTAHIGVNWYSPDAVDGSYSEPSAAGEPATRRRGTRAMNAGPAPTTIGSSRSPNLALTEARPRLSSSHLSPRTAGEDLPASSIHNSTSVHADPVALPAAPVTSRSEHSCDFPTVSALPEGRPNHVHATTEESEPSSAFPNTTGPPSLTVATLKDASTITVDKNHSRPSTATHSRTGFGIGELPSHPEQGVSAAASTMRPPSNPQPPLSHPTTSSAAVVTPTTSSSGAVAKEGDANGAGASTSDGADPYARPAIALSVHLLDLYKMVNARYCAQRRLESPGPKYNNGYDDKDGHYLFLPGEVIFQRYIAQEVLGKGSFGTVIRGFDQKRSEAVAMKITRRGSSFRNQAKLELDILLRLNENPALNHLVVRLLKVFEWQGHLVLVFELLSFNLYQLIKCTRFNGVSLDLVRKFAYQLTHTLLQLELQKPHPIIHCDLKPENILLRNQNRSGIRLIDFGSACYTAKRFHRYIQSRFYRSPEVILFLEYGTPIDRWSLACVLVEMHTGVPLFDGRTEAAQLAKIEATLGPMPTEMVARSPKANRFYYGSAASGFQLKEPIPEQRTLESVIGVTTGGPRGRRLNTPGHDEKMYREFHDFISGFLRYQPEERMSCRDALQHPFLRPLYTSDLQPQKDREVSQPISAPQLLHQQQHTQCSKNSKPQLQPQPQSKQNITVTTTTLTSAEHHCASTAPPA</sequence>
<feature type="binding site" evidence="6">
    <location>
        <position position="391"/>
    </location>
    <ligand>
        <name>ATP</name>
        <dbReference type="ChEBI" id="CHEBI:30616"/>
    </ligand>
</feature>
<dbReference type="SMART" id="SM00220">
    <property type="entry name" value="S_TKc"/>
    <property type="match status" value="1"/>
</dbReference>
<feature type="compositionally biased region" description="Low complexity" evidence="7">
    <location>
        <begin position="709"/>
        <end position="724"/>
    </location>
</feature>
<evidence type="ECO:0000313" key="10">
    <source>
        <dbReference type="Proteomes" id="UP000419144"/>
    </source>
</evidence>
<dbReference type="InterPro" id="IPR000719">
    <property type="entry name" value="Prot_kinase_dom"/>
</dbReference>
<feature type="compositionally biased region" description="Low complexity" evidence="7">
    <location>
        <begin position="119"/>
        <end position="128"/>
    </location>
</feature>
<dbReference type="Proteomes" id="UP000419144">
    <property type="component" value="Unassembled WGS sequence"/>
</dbReference>
<dbReference type="PROSITE" id="PS50011">
    <property type="entry name" value="PROTEIN_KINASE_DOM"/>
    <property type="match status" value="1"/>
</dbReference>
<dbReference type="Gene3D" id="1.10.510.10">
    <property type="entry name" value="Transferase(Phosphotransferase) domain 1"/>
    <property type="match status" value="1"/>
</dbReference>
<evidence type="ECO:0000256" key="6">
    <source>
        <dbReference type="PROSITE-ProRule" id="PRU10141"/>
    </source>
</evidence>
<evidence type="ECO:0000259" key="8">
    <source>
        <dbReference type="PROSITE" id="PS50011"/>
    </source>
</evidence>
<reference evidence="9" key="1">
    <citation type="submission" date="2019-11" db="EMBL/GenBank/DDBJ databases">
        <title>Leishmania tarentolae CDS.</title>
        <authorList>
            <person name="Goto Y."/>
            <person name="Yamagishi J."/>
        </authorList>
    </citation>
    <scope>NUCLEOTIDE SEQUENCE [LARGE SCALE GENOMIC DNA]</scope>
    <source>
        <strain evidence="9">Parrot Tar II</strain>
    </source>
</reference>
<dbReference type="PANTHER" id="PTHR24058">
    <property type="entry name" value="DUAL SPECIFICITY PROTEIN KINASE"/>
    <property type="match status" value="1"/>
</dbReference>
<evidence type="ECO:0000256" key="1">
    <source>
        <dbReference type="ARBA" id="ARBA00022527"/>
    </source>
</evidence>
<feature type="compositionally biased region" description="Polar residues" evidence="7">
    <location>
        <begin position="1"/>
        <end position="12"/>
    </location>
</feature>
<organism evidence="9 10">
    <name type="scientific">Leishmania tarentolae</name>
    <name type="common">Sauroleishmania tarentolae</name>
    <dbReference type="NCBI Taxonomy" id="5689"/>
    <lineage>
        <taxon>Eukaryota</taxon>
        <taxon>Discoba</taxon>
        <taxon>Euglenozoa</taxon>
        <taxon>Kinetoplastea</taxon>
        <taxon>Metakinetoplastina</taxon>
        <taxon>Trypanosomatida</taxon>
        <taxon>Trypanosomatidae</taxon>
        <taxon>Leishmaniinae</taxon>
        <taxon>Leishmania</taxon>
        <taxon>lizard Leishmania</taxon>
    </lineage>
</organism>
<dbReference type="OrthoDB" id="9332038at2759"/>
<dbReference type="GO" id="GO:0004674">
    <property type="term" value="F:protein serine/threonine kinase activity"/>
    <property type="evidence" value="ECO:0007669"/>
    <property type="project" value="UniProtKB-KW"/>
</dbReference>
<dbReference type="AlphaFoldDB" id="A0A640KI84"/>
<name>A0A640KI84_LEITA</name>
<dbReference type="GO" id="GO:0005524">
    <property type="term" value="F:ATP binding"/>
    <property type="evidence" value="ECO:0007669"/>
    <property type="project" value="UniProtKB-UniRule"/>
</dbReference>
<feature type="region of interest" description="Disordered" evidence="7">
    <location>
        <begin position="72"/>
        <end position="141"/>
    </location>
</feature>
<dbReference type="InterPro" id="IPR011009">
    <property type="entry name" value="Kinase-like_dom_sf"/>
</dbReference>
<keyword evidence="5 6" id="KW-0067">ATP-binding</keyword>
<feature type="compositionally biased region" description="Polar residues" evidence="7">
    <location>
        <begin position="190"/>
        <end position="230"/>
    </location>
</feature>
<evidence type="ECO:0000256" key="2">
    <source>
        <dbReference type="ARBA" id="ARBA00022679"/>
    </source>
</evidence>
<feature type="compositionally biased region" description="Polar residues" evidence="7">
    <location>
        <begin position="699"/>
        <end position="708"/>
    </location>
</feature>
<gene>
    <name evidence="9" type="ORF">LtaPh_1501700</name>
</gene>
<keyword evidence="10" id="KW-1185">Reference proteome</keyword>
<feature type="region of interest" description="Disordered" evidence="7">
    <location>
        <begin position="1"/>
        <end position="24"/>
    </location>
</feature>
<dbReference type="PROSITE" id="PS00107">
    <property type="entry name" value="PROTEIN_KINASE_ATP"/>
    <property type="match status" value="1"/>
</dbReference>